<protein>
    <recommendedName>
        <fullName evidence="2">PH domain-containing protein</fullName>
    </recommendedName>
</protein>
<dbReference type="Gene3D" id="2.30.29.30">
    <property type="entry name" value="Pleckstrin-homology domain (PH domain)/Phosphotyrosine-binding domain (PTB)"/>
    <property type="match status" value="1"/>
</dbReference>
<dbReference type="InterPro" id="IPR011993">
    <property type="entry name" value="PH-like_dom_sf"/>
</dbReference>
<dbReference type="Proteomes" id="UP000612746">
    <property type="component" value="Unassembled WGS sequence"/>
</dbReference>
<evidence type="ECO:0000256" key="1">
    <source>
        <dbReference type="SAM" id="MobiDB-lite"/>
    </source>
</evidence>
<organism evidence="3 4">
    <name type="scientific">Umbelopsis vinacea</name>
    <dbReference type="NCBI Taxonomy" id="44442"/>
    <lineage>
        <taxon>Eukaryota</taxon>
        <taxon>Fungi</taxon>
        <taxon>Fungi incertae sedis</taxon>
        <taxon>Mucoromycota</taxon>
        <taxon>Mucoromycotina</taxon>
        <taxon>Umbelopsidomycetes</taxon>
        <taxon>Umbelopsidales</taxon>
        <taxon>Umbelopsidaceae</taxon>
        <taxon>Umbelopsis</taxon>
    </lineage>
</organism>
<accession>A0A8H7PN79</accession>
<dbReference type="SUPFAM" id="SSF50729">
    <property type="entry name" value="PH domain-like"/>
    <property type="match status" value="1"/>
</dbReference>
<feature type="compositionally biased region" description="Basic and acidic residues" evidence="1">
    <location>
        <begin position="394"/>
        <end position="404"/>
    </location>
</feature>
<dbReference type="InterPro" id="IPR001849">
    <property type="entry name" value="PH_domain"/>
</dbReference>
<feature type="region of interest" description="Disordered" evidence="1">
    <location>
        <begin position="479"/>
        <end position="529"/>
    </location>
</feature>
<dbReference type="AlphaFoldDB" id="A0A8H7PN79"/>
<feature type="region of interest" description="Disordered" evidence="1">
    <location>
        <begin position="210"/>
        <end position="254"/>
    </location>
</feature>
<dbReference type="OrthoDB" id="2412252at2759"/>
<feature type="compositionally biased region" description="Polar residues" evidence="1">
    <location>
        <begin position="210"/>
        <end position="222"/>
    </location>
</feature>
<dbReference type="CDD" id="cd00821">
    <property type="entry name" value="PH"/>
    <property type="match status" value="1"/>
</dbReference>
<evidence type="ECO:0000313" key="4">
    <source>
        <dbReference type="Proteomes" id="UP000612746"/>
    </source>
</evidence>
<keyword evidence="4" id="KW-1185">Reference proteome</keyword>
<evidence type="ECO:0000259" key="2">
    <source>
        <dbReference type="PROSITE" id="PS50003"/>
    </source>
</evidence>
<feature type="compositionally biased region" description="Low complexity" evidence="1">
    <location>
        <begin position="499"/>
        <end position="511"/>
    </location>
</feature>
<sequence>MENMRETPALSPVFEGRLYLRSENKQWQLRLFRFDGTTLTCLSTRKLKLPPGTRLDPSVLDLNELVMNRSPSASVTSPLLATPANKSRTKPGADMAGYYQLPKWTVNVADISAISMLKNNKRKHLFMNQNSLCFCVRTYDDRCYVLKAQKEKDLERWLFILTKMWNFASALRSHFNPEQQNIQGAQHNDDNLPLAQTISPKTLAIITSQDQLPRPSSQNVSPHTPPSTVRKLVPPLPRENYGRMTHDSSPTDGYEQRYQMPQLSSEKLDWIDAWRNSLAELVASDPQIKLAPPVIEAIKDDDTMSIASEMTSITTRARLKAEELKPTYPHTTSLRRRMTAGSRHSARKPTISRRKTGTAARLNIVGPAPVAEKEQVDDEPPSPKQLQRKRSKDVKHWIESDRRPSRSSSTRRPSIRRPESVRPSSTPEVYSLNFFQSTTPSDETDSPKEPNTAWAAAIHADDDNGLKYHSSVRGKAIQLVQPSEKSKATIVNEDTGQVRSSTPTSKRSSSPAPLSRIHHNRSSSSLRSDQIVLSSPLTNLIYNNAQAKRNSDMSSFDLGAGDPRRRYSGGFNGEDSFAETQQMMWQKHYHLQQQQHMQAAAIAAYQYPAAANYSYSSMPSLVSPAIPPVSVQHSFMFPRNYRSDTMSDEKYLRAASDTPVINKRHQSLYYQSAEGKSYNDTAKLSDDFTQLRVRPKSSAADSDVSSKSRRPESWMGGTRSTQHHDHGHTKRKSMSTFNKLLDQRPAIRQHNHF</sequence>
<dbReference type="EMBL" id="JAEPRA010000013">
    <property type="protein sequence ID" value="KAG2176775.1"/>
    <property type="molecule type" value="Genomic_DNA"/>
</dbReference>
<feature type="compositionally biased region" description="Basic residues" evidence="1">
    <location>
        <begin position="333"/>
        <end position="356"/>
    </location>
</feature>
<comment type="caution">
    <text evidence="3">The sequence shown here is derived from an EMBL/GenBank/DDBJ whole genome shotgun (WGS) entry which is preliminary data.</text>
</comment>
<name>A0A8H7PN79_9FUNG</name>
<feature type="region of interest" description="Disordered" evidence="1">
    <location>
        <begin position="327"/>
        <end position="429"/>
    </location>
</feature>
<evidence type="ECO:0000313" key="3">
    <source>
        <dbReference type="EMBL" id="KAG2176775.1"/>
    </source>
</evidence>
<feature type="domain" description="PH" evidence="2">
    <location>
        <begin position="11"/>
        <end position="166"/>
    </location>
</feature>
<reference evidence="3" key="1">
    <citation type="submission" date="2020-12" db="EMBL/GenBank/DDBJ databases">
        <title>Metabolic potential, ecology and presence of endohyphal bacteria is reflected in genomic diversity of Mucoromycotina.</title>
        <authorList>
            <person name="Muszewska A."/>
            <person name="Okrasinska A."/>
            <person name="Steczkiewicz K."/>
            <person name="Drgas O."/>
            <person name="Orlowska M."/>
            <person name="Perlinska-Lenart U."/>
            <person name="Aleksandrzak-Piekarczyk T."/>
            <person name="Szatraj K."/>
            <person name="Zielenkiewicz U."/>
            <person name="Pilsyk S."/>
            <person name="Malc E."/>
            <person name="Mieczkowski P."/>
            <person name="Kruszewska J.S."/>
            <person name="Biernat P."/>
            <person name="Pawlowska J."/>
        </authorList>
    </citation>
    <scope>NUCLEOTIDE SEQUENCE</scope>
    <source>
        <strain evidence="3">WA0000051536</strain>
    </source>
</reference>
<proteinExistence type="predicted"/>
<dbReference type="SMART" id="SM00233">
    <property type="entry name" value="PH"/>
    <property type="match status" value="1"/>
</dbReference>
<gene>
    <name evidence="3" type="ORF">INT44_007439</name>
</gene>
<dbReference type="PROSITE" id="PS50003">
    <property type="entry name" value="PH_DOMAIN"/>
    <property type="match status" value="1"/>
</dbReference>
<feature type="region of interest" description="Disordered" evidence="1">
    <location>
        <begin position="692"/>
        <end position="733"/>
    </location>
</feature>